<dbReference type="UniPathway" id="UPA00094"/>
<dbReference type="PROSITE" id="PS00188">
    <property type="entry name" value="BIOTIN"/>
    <property type="match status" value="1"/>
</dbReference>
<proteinExistence type="predicted"/>
<evidence type="ECO:0000256" key="3">
    <source>
        <dbReference type="ARBA" id="ARBA00022516"/>
    </source>
</evidence>
<dbReference type="PROSITE" id="PS50968">
    <property type="entry name" value="BIOTINYL_LIPOYL"/>
    <property type="match status" value="1"/>
</dbReference>
<protein>
    <recommendedName>
        <fullName evidence="2 8">Biotin carboxyl carrier protein of acetyl-CoA carboxylase</fullName>
    </recommendedName>
</protein>
<keyword evidence="7 8" id="KW-0092">Biotin</keyword>
<evidence type="ECO:0000256" key="1">
    <source>
        <dbReference type="ARBA" id="ARBA00005194"/>
    </source>
</evidence>
<dbReference type="PANTHER" id="PTHR45266:SF3">
    <property type="entry name" value="OXALOACETATE DECARBOXYLASE ALPHA CHAIN"/>
    <property type="match status" value="1"/>
</dbReference>
<name>A0A174G8K8_9FIRM</name>
<dbReference type="InterPro" id="IPR001882">
    <property type="entry name" value="Biotin_BS"/>
</dbReference>
<dbReference type="GO" id="GO:0006633">
    <property type="term" value="P:fatty acid biosynthetic process"/>
    <property type="evidence" value="ECO:0007669"/>
    <property type="project" value="UniProtKB-UniPathway"/>
</dbReference>
<dbReference type="InterPro" id="IPR050709">
    <property type="entry name" value="Biotin_Carboxyl_Carrier/Decarb"/>
</dbReference>
<dbReference type="Proteomes" id="UP000095409">
    <property type="component" value="Unassembled WGS sequence"/>
</dbReference>
<organism evidence="10 11">
    <name type="scientific">Blautia obeum</name>
    <dbReference type="NCBI Taxonomy" id="40520"/>
    <lineage>
        <taxon>Bacteria</taxon>
        <taxon>Bacillati</taxon>
        <taxon>Bacillota</taxon>
        <taxon>Clostridia</taxon>
        <taxon>Lachnospirales</taxon>
        <taxon>Lachnospiraceae</taxon>
        <taxon>Blautia</taxon>
    </lineage>
</organism>
<accession>A0A174G8K8</accession>
<comment type="function">
    <text evidence="8">This protein is a component of the acetyl coenzyme A carboxylase complex; first, biotin carboxylase catalyzes the carboxylation of the carrier protein and then the transcarboxylase transfers the carboxyl group to form malonyl-CoA.</text>
</comment>
<dbReference type="FunFam" id="2.40.50.100:FF:000003">
    <property type="entry name" value="Acetyl-CoA carboxylase biotin carboxyl carrier protein"/>
    <property type="match status" value="1"/>
</dbReference>
<evidence type="ECO:0000256" key="5">
    <source>
        <dbReference type="ARBA" id="ARBA00023098"/>
    </source>
</evidence>
<dbReference type="NCBIfam" id="TIGR00531">
    <property type="entry name" value="BCCP"/>
    <property type="match status" value="1"/>
</dbReference>
<dbReference type="InterPro" id="IPR001249">
    <property type="entry name" value="AcCoA_biotinCC"/>
</dbReference>
<sequence>MEFENLLTLIKTVSDSELTDFDYEENGTRIRLKKKKETVVVSGASSNVPVMGLENIRTVENVAAVNTANTQADNSEPEGMIVKSPLVGTFYAAPAEDADPFVSVGDQVKKGQTLAIVEAMKLMNEIESDFDGKVAEIYVENGQAVEYGQPLFRIV</sequence>
<dbReference type="Gene3D" id="2.40.50.100">
    <property type="match status" value="1"/>
</dbReference>
<reference evidence="10 11" key="1">
    <citation type="submission" date="2015-09" db="EMBL/GenBank/DDBJ databases">
        <authorList>
            <consortium name="Pathogen Informatics"/>
        </authorList>
    </citation>
    <scope>NUCLEOTIDE SEQUENCE [LARGE SCALE GENOMIC DNA]</scope>
    <source>
        <strain evidence="10 11">2789STDY5608837</strain>
    </source>
</reference>
<dbReference type="GO" id="GO:0003989">
    <property type="term" value="F:acetyl-CoA carboxylase activity"/>
    <property type="evidence" value="ECO:0007669"/>
    <property type="project" value="InterPro"/>
</dbReference>
<evidence type="ECO:0000313" key="11">
    <source>
        <dbReference type="Proteomes" id="UP000095409"/>
    </source>
</evidence>
<dbReference type="PRINTS" id="PR01071">
    <property type="entry name" value="ACOABIOTINCC"/>
</dbReference>
<evidence type="ECO:0000259" key="9">
    <source>
        <dbReference type="PROSITE" id="PS50968"/>
    </source>
</evidence>
<evidence type="ECO:0000256" key="2">
    <source>
        <dbReference type="ARBA" id="ARBA00017562"/>
    </source>
</evidence>
<dbReference type="SUPFAM" id="SSF51230">
    <property type="entry name" value="Single hybrid motif"/>
    <property type="match status" value="1"/>
</dbReference>
<keyword evidence="5 8" id="KW-0443">Lipid metabolism</keyword>
<evidence type="ECO:0000256" key="4">
    <source>
        <dbReference type="ARBA" id="ARBA00022832"/>
    </source>
</evidence>
<keyword evidence="6 8" id="KW-0275">Fatty acid biosynthesis</keyword>
<evidence type="ECO:0000256" key="8">
    <source>
        <dbReference type="RuleBase" id="RU364072"/>
    </source>
</evidence>
<dbReference type="RefSeq" id="WP_055066453.1">
    <property type="nucleotide sequence ID" value="NZ_CYZD01000014.1"/>
</dbReference>
<comment type="pathway">
    <text evidence="1 8">Lipid metabolism; fatty acid biosynthesis.</text>
</comment>
<dbReference type="EMBL" id="CYZD01000014">
    <property type="protein sequence ID" value="CUO57418.1"/>
    <property type="molecule type" value="Genomic_DNA"/>
</dbReference>
<dbReference type="CDD" id="cd06850">
    <property type="entry name" value="biotinyl_domain"/>
    <property type="match status" value="1"/>
</dbReference>
<dbReference type="AlphaFoldDB" id="A0A174G8K8"/>
<evidence type="ECO:0000313" key="10">
    <source>
        <dbReference type="EMBL" id="CUO57418.1"/>
    </source>
</evidence>
<evidence type="ECO:0000256" key="7">
    <source>
        <dbReference type="ARBA" id="ARBA00023267"/>
    </source>
</evidence>
<evidence type="ECO:0000256" key="6">
    <source>
        <dbReference type="ARBA" id="ARBA00023160"/>
    </source>
</evidence>
<dbReference type="InterPro" id="IPR000089">
    <property type="entry name" value="Biotin_lipoyl"/>
</dbReference>
<dbReference type="PANTHER" id="PTHR45266">
    <property type="entry name" value="OXALOACETATE DECARBOXYLASE ALPHA CHAIN"/>
    <property type="match status" value="1"/>
</dbReference>
<dbReference type="Pfam" id="PF00364">
    <property type="entry name" value="Biotin_lipoyl"/>
    <property type="match status" value="1"/>
</dbReference>
<dbReference type="InterPro" id="IPR011053">
    <property type="entry name" value="Single_hybrid_motif"/>
</dbReference>
<feature type="domain" description="Lipoyl-binding" evidence="9">
    <location>
        <begin position="79"/>
        <end position="155"/>
    </location>
</feature>
<dbReference type="GO" id="GO:0009317">
    <property type="term" value="C:acetyl-CoA carboxylase complex"/>
    <property type="evidence" value="ECO:0007669"/>
    <property type="project" value="InterPro"/>
</dbReference>
<keyword evidence="4 8" id="KW-0276">Fatty acid metabolism</keyword>
<keyword evidence="3 8" id="KW-0444">Lipid biosynthesis</keyword>
<gene>
    <name evidence="10" type="primary">accB</name>
    <name evidence="10" type="ORF">ERS852394_02513</name>
</gene>